<dbReference type="Proteomes" id="UP000269352">
    <property type="component" value="Unassembled WGS sequence"/>
</dbReference>
<dbReference type="GO" id="GO:0003677">
    <property type="term" value="F:DNA binding"/>
    <property type="evidence" value="ECO:0007669"/>
    <property type="project" value="UniProtKB-KW"/>
</dbReference>
<comment type="caution">
    <text evidence="2">The sequence shown here is derived from an EMBL/GenBank/DDBJ whole genome shotgun (WGS) entry which is preliminary data.</text>
</comment>
<accession>A0A388T882</accession>
<evidence type="ECO:0000313" key="3">
    <source>
        <dbReference type="Proteomes" id="UP000269352"/>
    </source>
</evidence>
<dbReference type="EMBL" id="BGZN01000003">
    <property type="protein sequence ID" value="GBR72840.1"/>
    <property type="molecule type" value="Genomic_DNA"/>
</dbReference>
<protein>
    <submittedName>
        <fullName evidence="2">DNA-binding protein</fullName>
    </submittedName>
</protein>
<dbReference type="Pfam" id="PF10543">
    <property type="entry name" value="ORF6N"/>
    <property type="match status" value="1"/>
</dbReference>
<organism evidence="2 3">
    <name type="scientific">Termititenax aidoneus</name>
    <dbReference type="NCBI Taxonomy" id="2218524"/>
    <lineage>
        <taxon>Bacteria</taxon>
        <taxon>Bacillati</taxon>
        <taxon>Candidatus Margulisiibacteriota</taxon>
        <taxon>Candidatus Termititenacia</taxon>
        <taxon>Candidatus Termititenacales</taxon>
        <taxon>Candidatus Termititenacaceae</taxon>
        <taxon>Candidatus Termititenax</taxon>
    </lineage>
</organism>
<dbReference type="AlphaFoldDB" id="A0A388T882"/>
<evidence type="ECO:0000259" key="1">
    <source>
        <dbReference type="Pfam" id="PF10543"/>
    </source>
</evidence>
<reference evidence="2 3" key="1">
    <citation type="journal article" date="2019" name="ISME J.">
        <title>Genome analyses of uncultured TG2/ZB3 bacteria in 'Margulisbacteria' specifically attached to ectosymbiotic spirochetes of protists in the termite gut.</title>
        <authorList>
            <person name="Utami Y.D."/>
            <person name="Kuwahara H."/>
            <person name="Igai K."/>
            <person name="Murakami T."/>
            <person name="Sugaya K."/>
            <person name="Morikawa T."/>
            <person name="Nagura Y."/>
            <person name="Yuki M."/>
            <person name="Deevong P."/>
            <person name="Inoue T."/>
            <person name="Kihara K."/>
            <person name="Lo N."/>
            <person name="Yamada A."/>
            <person name="Ohkuma M."/>
            <person name="Hongoh Y."/>
        </authorList>
    </citation>
    <scope>NUCLEOTIDE SEQUENCE [LARGE SCALE GENOMIC DNA]</scope>
    <source>
        <strain evidence="2">NkOx7-01</strain>
    </source>
</reference>
<dbReference type="InterPro" id="IPR018873">
    <property type="entry name" value="KilA-N_DNA-bd_domain"/>
</dbReference>
<evidence type="ECO:0000313" key="2">
    <source>
        <dbReference type="EMBL" id="GBR72840.1"/>
    </source>
</evidence>
<sequence length="198" mass="23182">MKKEIMVMPEVIENKIFLLRGQKVMLDRDLAKLYGVTTGILNQAVKRNLYRFPEDFMFQLTKKETLNLKSQFVISSWGGDRGLPYVFSEQGVAMLSSVLNSKKAILVNIQIMRAFTRLRKIFLTHQDLQIKIEKLLRQQIRQAGHLSEHDRHISTIFNAIKQLLRNDAEISKQLTYTEKKDKNKKWGFQPPDRKKLHA</sequence>
<keyword evidence="3" id="KW-1185">Reference proteome</keyword>
<proteinExistence type="predicted"/>
<gene>
    <name evidence="2" type="ORF">NO1_0298</name>
</gene>
<keyword evidence="2" id="KW-0238">DNA-binding</keyword>
<feature type="domain" description="KilA-N DNA-binding" evidence="1">
    <location>
        <begin position="14"/>
        <end position="98"/>
    </location>
</feature>
<name>A0A388T882_TERA1</name>